<dbReference type="InterPro" id="IPR050943">
    <property type="entry name" value="Glycosyltr_29_Sialyltrsf"/>
</dbReference>
<keyword evidence="7 14" id="KW-1133">Transmembrane helix</keyword>
<dbReference type="EMBL" id="FO082269">
    <property type="protein sequence ID" value="CCO18109.1"/>
    <property type="molecule type" value="Genomic_DNA"/>
</dbReference>
<evidence type="ECO:0000256" key="11">
    <source>
        <dbReference type="ARBA" id="ARBA00023180"/>
    </source>
</evidence>
<name>K8EJD3_9CHLO</name>
<keyword evidence="16" id="KW-1185">Reference proteome</keyword>
<sequence>MPELLRRSSDGGGLKRRKQKKYYVLIILLSAISFWFTALIRVSNRMPTGEASYQLSDLDVYDIDESDFVESSSKSGSGTSVYDDVEENEDDEDWRVSVEEKAEEKPYLRDFVFDEDDLFISQENHKRIREKDAFASQNVVNRVLPEQSPKIIHKSCALVGNSGILKRTQFGKSIDKHEAVMRVNQAPVKGYEKYVGSKVTYRMLNNKWTTVYYEDGVSNTDVPGGTSNLARYLLAQEPSNVTFIVSRATTKQFETFSQTVAKRRSEMKKPLLLSSRVVSGARTALIGFRDFEKNRAKYSEEELTPSSGLLGVYLLLNLCKRVSVYGFSLDDSRKTNDMKAEGLRYHYFKKYADSERLLAHPHHNFKMEGDILRALVEANVVTLCTKEKDSAESTC</sequence>
<keyword evidence="9 14" id="KW-0472">Membrane</keyword>
<dbReference type="PANTHER" id="PTHR11987:SF36">
    <property type="entry name" value="SIA-ALPHA-2,3-GAL-BETA-1,4-GLCNAC-R:ALPHA 2,8-SIALYLTRANSFERASE"/>
    <property type="match status" value="1"/>
</dbReference>
<reference evidence="15 16" key="1">
    <citation type="submission" date="2011-10" db="EMBL/GenBank/DDBJ databases">
        <authorList>
            <person name="Genoscope - CEA"/>
        </authorList>
    </citation>
    <scope>NUCLEOTIDE SEQUENCE [LARGE SCALE GENOMIC DNA]</scope>
    <source>
        <strain evidence="15 16">RCC 1105</strain>
    </source>
</reference>
<keyword evidence="10" id="KW-1015">Disulfide bond</keyword>
<feature type="compositionally biased region" description="Low complexity" evidence="13">
    <location>
        <begin position="69"/>
        <end position="81"/>
    </location>
</feature>
<dbReference type="Pfam" id="PF00777">
    <property type="entry name" value="Glyco_transf_29"/>
    <property type="match status" value="1"/>
</dbReference>
<dbReference type="PANTHER" id="PTHR11987">
    <property type="entry name" value="ALPHA-2,8-SIALYLTRANSFERASE"/>
    <property type="match status" value="1"/>
</dbReference>
<evidence type="ECO:0000256" key="12">
    <source>
        <dbReference type="PIRSR" id="PIRSR005557-2"/>
    </source>
</evidence>
<evidence type="ECO:0000256" key="7">
    <source>
        <dbReference type="ARBA" id="ARBA00022989"/>
    </source>
</evidence>
<evidence type="ECO:0000313" key="15">
    <source>
        <dbReference type="EMBL" id="CCO18109.1"/>
    </source>
</evidence>
<keyword evidence="4" id="KW-0808">Transferase</keyword>
<dbReference type="OrthoDB" id="10264956at2759"/>
<evidence type="ECO:0000256" key="1">
    <source>
        <dbReference type="ARBA" id="ARBA00004323"/>
    </source>
</evidence>
<evidence type="ECO:0000256" key="9">
    <source>
        <dbReference type="ARBA" id="ARBA00023136"/>
    </source>
</evidence>
<keyword evidence="11" id="KW-0325">Glycoprotein</keyword>
<dbReference type="GO" id="GO:0000139">
    <property type="term" value="C:Golgi membrane"/>
    <property type="evidence" value="ECO:0007669"/>
    <property type="project" value="UniProtKB-SubCell"/>
</dbReference>
<dbReference type="RefSeq" id="XP_007510576.1">
    <property type="nucleotide sequence ID" value="XM_007510514.1"/>
</dbReference>
<evidence type="ECO:0000256" key="3">
    <source>
        <dbReference type="ARBA" id="ARBA00022676"/>
    </source>
</evidence>
<dbReference type="KEGG" id="bpg:Bathy10g03430"/>
<dbReference type="eggNOG" id="KOG2692">
    <property type="taxonomic scope" value="Eukaryota"/>
</dbReference>
<evidence type="ECO:0000256" key="14">
    <source>
        <dbReference type="SAM" id="Phobius"/>
    </source>
</evidence>
<protein>
    <submittedName>
        <fullName evidence="15">Sialyltransferase-like protein</fullName>
    </submittedName>
</protein>
<dbReference type="GO" id="GO:0008373">
    <property type="term" value="F:sialyltransferase activity"/>
    <property type="evidence" value="ECO:0007669"/>
    <property type="project" value="InterPro"/>
</dbReference>
<evidence type="ECO:0000313" key="16">
    <source>
        <dbReference type="Proteomes" id="UP000198341"/>
    </source>
</evidence>
<keyword evidence="5 14" id="KW-0812">Transmembrane</keyword>
<feature type="transmembrane region" description="Helical" evidence="14">
    <location>
        <begin position="21"/>
        <end position="40"/>
    </location>
</feature>
<dbReference type="PIRSF" id="PIRSF005557">
    <property type="entry name" value="Sialyl_trans"/>
    <property type="match status" value="1"/>
</dbReference>
<dbReference type="InterPro" id="IPR001675">
    <property type="entry name" value="Glyco_trans_29"/>
</dbReference>
<evidence type="ECO:0000256" key="10">
    <source>
        <dbReference type="ARBA" id="ARBA00023157"/>
    </source>
</evidence>
<proteinExistence type="inferred from homology"/>
<evidence type="ECO:0000256" key="2">
    <source>
        <dbReference type="ARBA" id="ARBA00006003"/>
    </source>
</evidence>
<evidence type="ECO:0000256" key="13">
    <source>
        <dbReference type="SAM" id="MobiDB-lite"/>
    </source>
</evidence>
<feature type="compositionally biased region" description="Acidic residues" evidence="13">
    <location>
        <begin position="83"/>
        <end position="93"/>
    </location>
</feature>
<comment type="subcellular location">
    <subcellularLocation>
        <location evidence="1">Golgi apparatus membrane</location>
        <topology evidence="1">Single-pass type II membrane protein</topology>
    </subcellularLocation>
</comment>
<evidence type="ECO:0000256" key="6">
    <source>
        <dbReference type="ARBA" id="ARBA00022968"/>
    </source>
</evidence>
<evidence type="ECO:0000256" key="4">
    <source>
        <dbReference type="ARBA" id="ARBA00022679"/>
    </source>
</evidence>
<dbReference type="GeneID" id="19013418"/>
<feature type="disulfide bond" evidence="12">
    <location>
        <begin position="156"/>
        <end position="319"/>
    </location>
</feature>
<gene>
    <name evidence="15" type="ordered locus">Bathy10g03430</name>
</gene>
<dbReference type="AlphaFoldDB" id="K8EJD3"/>
<comment type="similarity">
    <text evidence="2">Belongs to the glycosyltransferase 29 family.</text>
</comment>
<dbReference type="InterPro" id="IPR038578">
    <property type="entry name" value="GT29-like_sf"/>
</dbReference>
<dbReference type="InterPro" id="IPR012163">
    <property type="entry name" value="Sialyl_trans"/>
</dbReference>
<keyword evidence="3 15" id="KW-0328">Glycosyltransferase</keyword>
<evidence type="ECO:0000256" key="8">
    <source>
        <dbReference type="ARBA" id="ARBA00023034"/>
    </source>
</evidence>
<keyword evidence="8" id="KW-0333">Golgi apparatus</keyword>
<accession>K8EJD3</accession>
<dbReference type="CDD" id="cd19952">
    <property type="entry name" value="GT29"/>
    <property type="match status" value="1"/>
</dbReference>
<keyword evidence="6" id="KW-0735">Signal-anchor</keyword>
<evidence type="ECO:0000256" key="5">
    <source>
        <dbReference type="ARBA" id="ARBA00022692"/>
    </source>
</evidence>
<feature type="region of interest" description="Disordered" evidence="13">
    <location>
        <begin position="69"/>
        <end position="93"/>
    </location>
</feature>
<dbReference type="Proteomes" id="UP000198341">
    <property type="component" value="Chromosome 10"/>
</dbReference>
<dbReference type="Gene3D" id="3.90.1480.20">
    <property type="entry name" value="Glycosyl transferase family 29"/>
    <property type="match status" value="1"/>
</dbReference>
<organism evidence="15 16">
    <name type="scientific">Bathycoccus prasinos</name>
    <dbReference type="NCBI Taxonomy" id="41875"/>
    <lineage>
        <taxon>Eukaryota</taxon>
        <taxon>Viridiplantae</taxon>
        <taxon>Chlorophyta</taxon>
        <taxon>Mamiellophyceae</taxon>
        <taxon>Mamiellales</taxon>
        <taxon>Bathycoccaceae</taxon>
        <taxon>Bathycoccus</taxon>
    </lineage>
</organism>